<dbReference type="EMBL" id="CP113797">
    <property type="protein sequence ID" value="WAL59666.1"/>
    <property type="molecule type" value="Genomic_DNA"/>
</dbReference>
<reference evidence="2" key="1">
    <citation type="submission" date="2022-12" db="EMBL/GenBank/DDBJ databases">
        <title>Polyphasic identification of a Novel Hot-Spring Cyanobacterium Ocullathermofonsia sinensis gen nov. sp. nov. and Genomic Insights on its Adaptations to the Thermal Habitat.</title>
        <authorList>
            <person name="Daroch M."/>
            <person name="Tang J."/>
            <person name="Jiang Y."/>
        </authorList>
    </citation>
    <scope>NUCLEOTIDE SEQUENCE</scope>
    <source>
        <strain evidence="2">PKUAC-SCTA174</strain>
    </source>
</reference>
<keyword evidence="3" id="KW-1185">Reference proteome</keyword>
<keyword evidence="1" id="KW-0472">Membrane</keyword>
<accession>A0A9E8ZJJ2</accession>
<name>A0A9E8ZJJ2_9CYAN</name>
<feature type="transmembrane region" description="Helical" evidence="1">
    <location>
        <begin position="6"/>
        <end position="22"/>
    </location>
</feature>
<proteinExistence type="predicted"/>
<keyword evidence="1" id="KW-0812">Transmembrane</keyword>
<dbReference type="RefSeq" id="WP_268609460.1">
    <property type="nucleotide sequence ID" value="NZ_CP113797.1"/>
</dbReference>
<evidence type="ECO:0000313" key="2">
    <source>
        <dbReference type="EMBL" id="WAL59666.1"/>
    </source>
</evidence>
<sequence>MKTDQILIVIAAIGLIFLAGHLQSRLDTCKRLQQKTIGCVLQI</sequence>
<keyword evidence="1" id="KW-1133">Transmembrane helix</keyword>
<evidence type="ECO:0000256" key="1">
    <source>
        <dbReference type="SAM" id="Phobius"/>
    </source>
</evidence>
<dbReference type="Proteomes" id="UP001163152">
    <property type="component" value="Chromosome"/>
</dbReference>
<organism evidence="2 3">
    <name type="scientific">Thermocoleostomius sinensis A174</name>
    <dbReference type="NCBI Taxonomy" id="2016057"/>
    <lineage>
        <taxon>Bacteria</taxon>
        <taxon>Bacillati</taxon>
        <taxon>Cyanobacteriota</taxon>
        <taxon>Cyanophyceae</taxon>
        <taxon>Oculatellales</taxon>
        <taxon>Oculatellaceae</taxon>
        <taxon>Thermocoleostomius</taxon>
    </lineage>
</organism>
<protein>
    <submittedName>
        <fullName evidence="2">Uncharacterized protein</fullName>
    </submittedName>
</protein>
<dbReference type="AlphaFoldDB" id="A0A9E8ZJJ2"/>
<gene>
    <name evidence="2" type="ORF">OXH18_21220</name>
</gene>
<evidence type="ECO:0000313" key="3">
    <source>
        <dbReference type="Proteomes" id="UP001163152"/>
    </source>
</evidence>
<dbReference type="KEGG" id="tsin:OXH18_21220"/>